<dbReference type="Pfam" id="PF00300">
    <property type="entry name" value="His_Phos_1"/>
    <property type="match status" value="1"/>
</dbReference>
<dbReference type="EMBL" id="JAEQND010000008">
    <property type="protein sequence ID" value="MBL0426684.1"/>
    <property type="molecule type" value="Genomic_DNA"/>
</dbReference>
<dbReference type="RefSeq" id="WP_201690925.1">
    <property type="nucleotide sequence ID" value="NZ_JAEQND010000008.1"/>
</dbReference>
<organism evidence="1 2">
    <name type="scientific">Ramlibacter alkalitolerans</name>
    <dbReference type="NCBI Taxonomy" id="2039631"/>
    <lineage>
        <taxon>Bacteria</taxon>
        <taxon>Pseudomonadati</taxon>
        <taxon>Pseudomonadota</taxon>
        <taxon>Betaproteobacteria</taxon>
        <taxon>Burkholderiales</taxon>
        <taxon>Comamonadaceae</taxon>
        <taxon>Ramlibacter</taxon>
    </lineage>
</organism>
<proteinExistence type="predicted"/>
<gene>
    <name evidence="1" type="ORF">JI746_16345</name>
</gene>
<evidence type="ECO:0000313" key="1">
    <source>
        <dbReference type="EMBL" id="MBL0426684.1"/>
    </source>
</evidence>
<dbReference type="CDD" id="cd07067">
    <property type="entry name" value="HP_PGM_like"/>
    <property type="match status" value="1"/>
</dbReference>
<dbReference type="PROSITE" id="PS00175">
    <property type="entry name" value="PG_MUTASE"/>
    <property type="match status" value="1"/>
</dbReference>
<dbReference type="InterPro" id="IPR001345">
    <property type="entry name" value="PG/BPGM_mutase_AS"/>
</dbReference>
<dbReference type="PANTHER" id="PTHR48100">
    <property type="entry name" value="BROAD-SPECIFICITY PHOSPHATASE YOR283W-RELATED"/>
    <property type="match status" value="1"/>
</dbReference>
<keyword evidence="2" id="KW-1185">Reference proteome</keyword>
<protein>
    <submittedName>
        <fullName evidence="1">Histidine phosphatase family protein</fullName>
    </submittedName>
</protein>
<dbReference type="InterPro" id="IPR050275">
    <property type="entry name" value="PGM_Phosphatase"/>
</dbReference>
<name>A0ABS1JQY6_9BURK</name>
<sequence length="230" mass="25523">MRMTVDATELVLVRHGETDMNRELRFQGQVNVGLNAIGLAQARRLAARLAGEKADAVYVSDLLRARQTAEPIAGELALQPVADAGLREQAFGRVDGMRVDDIKRDHPEAWEGWLRFEQDFAMPEGESTRAFHTRVMDAVQRVVAAHPHQTVVIVTHGGVLDMIYRTARSLGLDGPRQSEIPNAGLNRIRVRQGTYEIMSWADTQHLADLPPQPVYDQRKLVAGEASRTAA</sequence>
<reference evidence="1 2" key="1">
    <citation type="journal article" date="2017" name="Int. J. Syst. Evol. Microbiol.">
        <title>Ramlibacter alkalitolerans sp. nov., alkali-tolerant bacterium isolated from soil of ginseng.</title>
        <authorList>
            <person name="Lee D.H."/>
            <person name="Cha C.J."/>
        </authorList>
    </citation>
    <scope>NUCLEOTIDE SEQUENCE [LARGE SCALE GENOMIC DNA]</scope>
    <source>
        <strain evidence="1 2">KACC 19305</strain>
    </source>
</reference>
<accession>A0ABS1JQY6</accession>
<dbReference type="Gene3D" id="3.40.50.1240">
    <property type="entry name" value="Phosphoglycerate mutase-like"/>
    <property type="match status" value="1"/>
</dbReference>
<comment type="caution">
    <text evidence="1">The sequence shown here is derived from an EMBL/GenBank/DDBJ whole genome shotgun (WGS) entry which is preliminary data.</text>
</comment>
<dbReference type="PANTHER" id="PTHR48100:SF59">
    <property type="entry name" value="ADENOSYLCOBALAMIN_ALPHA-RIBAZOLE PHOSPHATASE"/>
    <property type="match status" value="1"/>
</dbReference>
<dbReference type="InterPro" id="IPR013078">
    <property type="entry name" value="His_Pase_superF_clade-1"/>
</dbReference>
<dbReference type="SUPFAM" id="SSF53254">
    <property type="entry name" value="Phosphoglycerate mutase-like"/>
    <property type="match status" value="1"/>
</dbReference>
<dbReference type="Proteomes" id="UP000622707">
    <property type="component" value="Unassembled WGS sequence"/>
</dbReference>
<dbReference type="InterPro" id="IPR029033">
    <property type="entry name" value="His_PPase_superfam"/>
</dbReference>
<dbReference type="SMART" id="SM00855">
    <property type="entry name" value="PGAM"/>
    <property type="match status" value="1"/>
</dbReference>
<evidence type="ECO:0000313" key="2">
    <source>
        <dbReference type="Proteomes" id="UP000622707"/>
    </source>
</evidence>